<comment type="subcellular location">
    <subcellularLocation>
        <location evidence="6">Cytoplasm</location>
    </subcellularLocation>
</comment>
<dbReference type="Pfam" id="PF01709">
    <property type="entry name" value="Transcrip_reg"/>
    <property type="match status" value="1"/>
</dbReference>
<comment type="caution">
    <text evidence="9">The sequence shown here is derived from an EMBL/GenBank/DDBJ whole genome shotgun (WGS) entry which is preliminary data.</text>
</comment>
<evidence type="ECO:0000313" key="9">
    <source>
        <dbReference type="EMBL" id="HGG93431.1"/>
    </source>
</evidence>
<dbReference type="GO" id="GO:0006355">
    <property type="term" value="P:regulation of DNA-templated transcription"/>
    <property type="evidence" value="ECO:0007669"/>
    <property type="project" value="UniProtKB-UniRule"/>
</dbReference>
<evidence type="ECO:0000256" key="4">
    <source>
        <dbReference type="ARBA" id="ARBA00023125"/>
    </source>
</evidence>
<keyword evidence="5 6" id="KW-0804">Transcription</keyword>
<proteinExistence type="inferred from homology"/>
<dbReference type="FunFam" id="3.30.70.980:FF:000002">
    <property type="entry name" value="Probable transcriptional regulatory protein YebC"/>
    <property type="match status" value="1"/>
</dbReference>
<evidence type="ECO:0000256" key="2">
    <source>
        <dbReference type="ARBA" id="ARBA00022490"/>
    </source>
</evidence>
<evidence type="ECO:0000256" key="6">
    <source>
        <dbReference type="HAMAP-Rule" id="MF_00693"/>
    </source>
</evidence>
<keyword evidence="4 6" id="KW-0238">DNA-binding</keyword>
<dbReference type="GO" id="GO:0003677">
    <property type="term" value="F:DNA binding"/>
    <property type="evidence" value="ECO:0007669"/>
    <property type="project" value="UniProtKB-UniRule"/>
</dbReference>
<dbReference type="InterPro" id="IPR002876">
    <property type="entry name" value="Transcrip_reg_TACO1-like"/>
</dbReference>
<dbReference type="InterPro" id="IPR049083">
    <property type="entry name" value="TACO1_YebC_N"/>
</dbReference>
<organism evidence="9">
    <name type="scientific">Fundidesulfovibrio putealis</name>
    <dbReference type="NCBI Taxonomy" id="270496"/>
    <lineage>
        <taxon>Bacteria</taxon>
        <taxon>Pseudomonadati</taxon>
        <taxon>Thermodesulfobacteriota</taxon>
        <taxon>Desulfovibrionia</taxon>
        <taxon>Desulfovibrionales</taxon>
        <taxon>Desulfovibrionaceae</taxon>
        <taxon>Fundidesulfovibrio</taxon>
    </lineage>
</organism>
<dbReference type="EMBL" id="DSRP01000752">
    <property type="protein sequence ID" value="HGG93431.1"/>
    <property type="molecule type" value="Genomic_DNA"/>
</dbReference>
<dbReference type="InterPro" id="IPR026564">
    <property type="entry name" value="Transcrip_reg_TACO1-like_dom3"/>
</dbReference>
<name>A0A7C4EKI1_9BACT</name>
<dbReference type="Gene3D" id="3.30.70.980">
    <property type="match status" value="2"/>
</dbReference>
<dbReference type="FunFam" id="1.10.10.200:FF:000002">
    <property type="entry name" value="Probable transcriptional regulatory protein CLM62_37755"/>
    <property type="match status" value="1"/>
</dbReference>
<evidence type="ECO:0000256" key="5">
    <source>
        <dbReference type="ARBA" id="ARBA00023163"/>
    </source>
</evidence>
<dbReference type="PANTHER" id="PTHR12532:SF6">
    <property type="entry name" value="TRANSCRIPTIONAL REGULATORY PROTEIN YEBC-RELATED"/>
    <property type="match status" value="1"/>
</dbReference>
<dbReference type="NCBIfam" id="NF009044">
    <property type="entry name" value="PRK12378.1"/>
    <property type="match status" value="1"/>
</dbReference>
<protein>
    <recommendedName>
        <fullName evidence="6">Probable transcriptional regulatory protein ENR59_10850</fullName>
    </recommendedName>
</protein>
<dbReference type="NCBIfam" id="TIGR01033">
    <property type="entry name" value="YebC/PmpR family DNA-binding transcriptional regulator"/>
    <property type="match status" value="1"/>
</dbReference>
<comment type="similarity">
    <text evidence="1 6">Belongs to the TACO1 family.</text>
</comment>
<keyword evidence="2 6" id="KW-0963">Cytoplasm</keyword>
<dbReference type="GO" id="GO:0005829">
    <property type="term" value="C:cytosol"/>
    <property type="evidence" value="ECO:0007669"/>
    <property type="project" value="TreeGrafter"/>
</dbReference>
<dbReference type="Gene3D" id="1.10.10.200">
    <property type="match status" value="1"/>
</dbReference>
<dbReference type="HAMAP" id="MF_00693">
    <property type="entry name" value="Transcrip_reg_TACO1"/>
    <property type="match status" value="1"/>
</dbReference>
<dbReference type="AlphaFoldDB" id="A0A7C4EKI1"/>
<dbReference type="InterPro" id="IPR017856">
    <property type="entry name" value="Integrase-like_N"/>
</dbReference>
<gene>
    <name evidence="9" type="ORF">ENR59_10850</name>
</gene>
<feature type="domain" description="TACO1/YebC-like N-terminal" evidence="8">
    <location>
        <begin position="5"/>
        <end position="76"/>
    </location>
</feature>
<sequence length="247" mass="26383">MAGHSKWKNIQVRKGAQDAKKGKVFTKVTKEIMLAAKAGGGDPNINARLRSAIAAAKAVNLPKDKIDTAVKKGTGELAGGNIEEVTYEGYGPGGVAIMVEAATDNRNRTVADIRSIWAKNGGQMGEAGCVAWMFDKKGVISLDKSKYSEDQVMEAALEAGAEDVTGEGDSWVVDTAPENFDAVRQAIEDAGLEVQEAEISMVPKNTVDVDAETGRKLLKLVDALDDYDDVQATHANFELPEELLAEM</sequence>
<keyword evidence="3 6" id="KW-0805">Transcription regulation</keyword>
<dbReference type="PANTHER" id="PTHR12532">
    <property type="entry name" value="TRANSLATIONAL ACTIVATOR OF CYTOCHROME C OXIDASE 1"/>
    <property type="match status" value="1"/>
</dbReference>
<evidence type="ECO:0000259" key="7">
    <source>
        <dbReference type="Pfam" id="PF01709"/>
    </source>
</evidence>
<evidence type="ECO:0000259" key="8">
    <source>
        <dbReference type="Pfam" id="PF20772"/>
    </source>
</evidence>
<dbReference type="SUPFAM" id="SSF75625">
    <property type="entry name" value="YebC-like"/>
    <property type="match status" value="1"/>
</dbReference>
<accession>A0A7C4EKI1</accession>
<dbReference type="Pfam" id="PF20772">
    <property type="entry name" value="TACO1_YebC_N"/>
    <property type="match status" value="1"/>
</dbReference>
<dbReference type="NCBIfam" id="NF001030">
    <property type="entry name" value="PRK00110.1"/>
    <property type="match status" value="1"/>
</dbReference>
<evidence type="ECO:0000256" key="3">
    <source>
        <dbReference type="ARBA" id="ARBA00023015"/>
    </source>
</evidence>
<reference evidence="9" key="1">
    <citation type="journal article" date="2020" name="mSystems">
        <title>Genome- and Community-Level Interaction Insights into Carbon Utilization and Element Cycling Functions of Hydrothermarchaeota in Hydrothermal Sediment.</title>
        <authorList>
            <person name="Zhou Z."/>
            <person name="Liu Y."/>
            <person name="Xu W."/>
            <person name="Pan J."/>
            <person name="Luo Z.H."/>
            <person name="Li M."/>
        </authorList>
    </citation>
    <scope>NUCLEOTIDE SEQUENCE [LARGE SCALE GENOMIC DNA]</scope>
    <source>
        <strain evidence="9">SpSt-413</strain>
    </source>
</reference>
<feature type="domain" description="TACO1/YebC-like second and third" evidence="7">
    <location>
        <begin position="83"/>
        <end position="237"/>
    </location>
</feature>
<dbReference type="InterPro" id="IPR048300">
    <property type="entry name" value="TACO1_YebC-like_2nd/3rd_dom"/>
</dbReference>
<evidence type="ECO:0000256" key="1">
    <source>
        <dbReference type="ARBA" id="ARBA00008724"/>
    </source>
</evidence>
<dbReference type="InterPro" id="IPR029072">
    <property type="entry name" value="YebC-like"/>
</dbReference>